<keyword evidence="3" id="KW-1185">Reference proteome</keyword>
<reference evidence="2 3" key="1">
    <citation type="submission" date="2012-05" db="EMBL/GenBank/DDBJ databases">
        <authorList>
            <person name="Weinstock G."/>
            <person name="Sodergren E."/>
            <person name="Lobos E.A."/>
            <person name="Fulton L."/>
            <person name="Fulton R."/>
            <person name="Courtney L."/>
            <person name="Fronick C."/>
            <person name="O'Laughlin M."/>
            <person name="Godfrey J."/>
            <person name="Wilson R.M."/>
            <person name="Miner T."/>
            <person name="Farmer C."/>
            <person name="Delehaunty K."/>
            <person name="Cordes M."/>
            <person name="Minx P."/>
            <person name="Tomlinson C."/>
            <person name="Chen J."/>
            <person name="Wollam A."/>
            <person name="Pepin K.H."/>
            <person name="Bhonagiri V."/>
            <person name="Zhang X."/>
            <person name="Suruliraj S."/>
            <person name="Warren W."/>
            <person name="Mitreva M."/>
            <person name="Mardis E.R."/>
            <person name="Wilson R.K."/>
        </authorList>
    </citation>
    <scope>NUCLEOTIDE SEQUENCE [LARGE SCALE GENOMIC DNA]</scope>
    <source>
        <strain evidence="2 3">F0055</strain>
    </source>
</reference>
<protein>
    <recommendedName>
        <fullName evidence="1">Protein kinase domain-containing protein</fullName>
    </recommendedName>
</protein>
<dbReference type="PANTHER" id="PTHR44167:SF24">
    <property type="entry name" value="SERINE_THREONINE-PROTEIN KINASE CHK2"/>
    <property type="match status" value="1"/>
</dbReference>
<evidence type="ECO:0000313" key="3">
    <source>
        <dbReference type="Proteomes" id="UP000010433"/>
    </source>
</evidence>
<dbReference type="GO" id="GO:0004674">
    <property type="term" value="F:protein serine/threonine kinase activity"/>
    <property type="evidence" value="ECO:0007669"/>
    <property type="project" value="TreeGrafter"/>
</dbReference>
<name>L1N908_9BACT</name>
<dbReference type="PROSITE" id="PS50011">
    <property type="entry name" value="PROTEIN_KINASE_DOM"/>
    <property type="match status" value="1"/>
</dbReference>
<dbReference type="AlphaFoldDB" id="L1N908"/>
<dbReference type="OrthoDB" id="9813021at2"/>
<dbReference type="InterPro" id="IPR011009">
    <property type="entry name" value="Kinase-like_dom_sf"/>
</dbReference>
<dbReference type="Proteomes" id="UP000010433">
    <property type="component" value="Unassembled WGS sequence"/>
</dbReference>
<dbReference type="InterPro" id="IPR008271">
    <property type="entry name" value="Ser/Thr_kinase_AS"/>
</dbReference>
<sequence>MDMLVVTNFVSKGNAIFINDEPRNNQLSINNIDYYAYSVSPQFKRNKGAHSYVLALYPSQDFMDIYKSQPQKVIKISNVHDFFRDGDYVGSDANERFRTEISALEVCKRKHIPNIIEIDLQGYVQCTESYKTRKGEEKERKEFFPFYMMDYADSDLKQYLEEHDIDKSEKLDLCLQLAEGLNDLNELGYYHRDIKPDNILIFHESQWKIGDLGLVTRRDLDYDRQNEFIGPKGWLSPEAMNKYLAEGRGEKKIDCKIDNQSDVFQLGKVFWYIFQGNAPIGCICREDFFEREESIYVLIRTMINHSKKKRIRNLADVVKELRRIIDTLIV</sequence>
<comment type="caution">
    <text evidence="2">The sequence shown here is derived from an EMBL/GenBank/DDBJ whole genome shotgun (WGS) entry which is preliminary data.</text>
</comment>
<evidence type="ECO:0000259" key="1">
    <source>
        <dbReference type="PROSITE" id="PS50011"/>
    </source>
</evidence>
<accession>L1N908</accession>
<proteinExistence type="predicted"/>
<dbReference type="GO" id="GO:0005737">
    <property type="term" value="C:cytoplasm"/>
    <property type="evidence" value="ECO:0007669"/>
    <property type="project" value="TreeGrafter"/>
</dbReference>
<dbReference type="STRING" id="1127699.HMPREF9151_01548"/>
<gene>
    <name evidence="2" type="ORF">HMPREF9151_01548</name>
</gene>
<dbReference type="EMBL" id="AMEP01000096">
    <property type="protein sequence ID" value="EKX99759.1"/>
    <property type="molecule type" value="Genomic_DNA"/>
</dbReference>
<evidence type="ECO:0000313" key="2">
    <source>
        <dbReference type="EMBL" id="EKX99759.1"/>
    </source>
</evidence>
<dbReference type="Pfam" id="PF00069">
    <property type="entry name" value="Pkinase"/>
    <property type="match status" value="1"/>
</dbReference>
<feature type="domain" description="Protein kinase" evidence="1">
    <location>
        <begin position="39"/>
        <end position="330"/>
    </location>
</feature>
<dbReference type="SUPFAM" id="SSF56112">
    <property type="entry name" value="Protein kinase-like (PK-like)"/>
    <property type="match status" value="1"/>
</dbReference>
<dbReference type="InterPro" id="IPR000719">
    <property type="entry name" value="Prot_kinase_dom"/>
</dbReference>
<dbReference type="PANTHER" id="PTHR44167">
    <property type="entry name" value="OVARIAN-SPECIFIC SERINE/THREONINE-PROTEIN KINASE LOK-RELATED"/>
    <property type="match status" value="1"/>
</dbReference>
<dbReference type="GO" id="GO:0005524">
    <property type="term" value="F:ATP binding"/>
    <property type="evidence" value="ECO:0007669"/>
    <property type="project" value="InterPro"/>
</dbReference>
<dbReference type="PATRIC" id="fig|1127699.3.peg.1427"/>
<dbReference type="PROSITE" id="PS00108">
    <property type="entry name" value="PROTEIN_KINASE_ST"/>
    <property type="match status" value="1"/>
</dbReference>
<dbReference type="RefSeq" id="WP_009162855.1">
    <property type="nucleotide sequence ID" value="NZ_KB291002.1"/>
</dbReference>
<dbReference type="HOGENOM" id="CLU_841613_0_0_10"/>
<organism evidence="2 3">
    <name type="scientific">Hoylesella saccharolytica F0055</name>
    <dbReference type="NCBI Taxonomy" id="1127699"/>
    <lineage>
        <taxon>Bacteria</taxon>
        <taxon>Pseudomonadati</taxon>
        <taxon>Bacteroidota</taxon>
        <taxon>Bacteroidia</taxon>
        <taxon>Bacteroidales</taxon>
        <taxon>Prevotellaceae</taxon>
        <taxon>Hoylesella</taxon>
    </lineage>
</organism>
<dbReference type="SMART" id="SM00220">
    <property type="entry name" value="S_TKc"/>
    <property type="match status" value="1"/>
</dbReference>
<dbReference type="Gene3D" id="1.10.510.10">
    <property type="entry name" value="Transferase(Phosphotransferase) domain 1"/>
    <property type="match status" value="1"/>
</dbReference>